<dbReference type="Pfam" id="PF00710">
    <property type="entry name" value="Asparaginase"/>
    <property type="match status" value="1"/>
</dbReference>
<dbReference type="Proteomes" id="UP001165060">
    <property type="component" value="Unassembled WGS sequence"/>
</dbReference>
<dbReference type="CDD" id="cd08963">
    <property type="entry name" value="L-asparaginase_I"/>
    <property type="match status" value="1"/>
</dbReference>
<dbReference type="InterPro" id="IPR027474">
    <property type="entry name" value="L-asparaginase_N"/>
</dbReference>
<organism evidence="4 5">
    <name type="scientific">Tetraparma gracilis</name>
    <dbReference type="NCBI Taxonomy" id="2962635"/>
    <lineage>
        <taxon>Eukaryota</taxon>
        <taxon>Sar</taxon>
        <taxon>Stramenopiles</taxon>
        <taxon>Ochrophyta</taxon>
        <taxon>Bolidophyceae</taxon>
        <taxon>Parmales</taxon>
        <taxon>Triparmaceae</taxon>
        <taxon>Tetraparma</taxon>
    </lineage>
</organism>
<evidence type="ECO:0000313" key="4">
    <source>
        <dbReference type="EMBL" id="GMI41225.1"/>
    </source>
</evidence>
<protein>
    <recommendedName>
        <fullName evidence="1">asparaginase</fullName>
        <ecNumber evidence="1">3.5.1.1</ecNumber>
    </recommendedName>
</protein>
<dbReference type="InterPro" id="IPR037152">
    <property type="entry name" value="L-asparaginase_N_sf"/>
</dbReference>
<evidence type="ECO:0000259" key="2">
    <source>
        <dbReference type="Pfam" id="PF00710"/>
    </source>
</evidence>
<dbReference type="PRINTS" id="PR00139">
    <property type="entry name" value="ASNGLNASE"/>
</dbReference>
<dbReference type="InterPro" id="IPR027473">
    <property type="entry name" value="L-asparaginase_C"/>
</dbReference>
<dbReference type="SUPFAM" id="SSF53774">
    <property type="entry name" value="Glutaminase/Asparaginase"/>
    <property type="match status" value="1"/>
</dbReference>
<dbReference type="PIRSF" id="PIRSF001220">
    <property type="entry name" value="L-ASNase_gatD"/>
    <property type="match status" value="1"/>
</dbReference>
<dbReference type="PIRSF" id="PIRSF500176">
    <property type="entry name" value="L_ASNase"/>
    <property type="match status" value="1"/>
</dbReference>
<evidence type="ECO:0000313" key="5">
    <source>
        <dbReference type="Proteomes" id="UP001165060"/>
    </source>
</evidence>
<name>A0ABQ6N6F5_9STRA</name>
<sequence length="406" mass="44004">MDLKPHVEELYPGTGIQSVVFADPDPSAPPVPPLSPGSGGASAQNVLILYTGGTMGMRVNAEGALAPERGYLTEKILSMEELRTNSGMPRCHIKEYSPLIDSADMGHDEWCLVAQDIADNYYRFDGFVVICGTDTMSYASTALSFMLENLGKTVVFTGSQIPFCEVYNDARRNLIASLIFAANSDFSEVTLFFDRLLLRANRSKKGNAFGLDAFDSPNFPPLARLGVNVESRRDLGIRAPTGALRLHKQMERGVVCVRLIPGFEDEPLMAMVEHSQSLRALVLEMYGTGNAPSGKNRLFKVLDKCHEKGIIVVATTQCEKGCVLFGKYAVANELANKGVISGGDMTAEAAAAKLAYLIAKVGSDRNKIKELFAVSLRGEISDEGQYKVGIFNANPMGMLGPGNNWL</sequence>
<feature type="domain" description="L-asparaginase N-terminal" evidence="2">
    <location>
        <begin position="45"/>
        <end position="232"/>
    </location>
</feature>
<dbReference type="InterPro" id="IPR006034">
    <property type="entry name" value="Asparaginase/glutaminase-like"/>
</dbReference>
<dbReference type="EC" id="3.5.1.1" evidence="1"/>
<accession>A0ABQ6N6F5</accession>
<evidence type="ECO:0000256" key="1">
    <source>
        <dbReference type="ARBA" id="ARBA00012920"/>
    </source>
</evidence>
<dbReference type="EMBL" id="BRYB01002205">
    <property type="protein sequence ID" value="GMI41225.1"/>
    <property type="molecule type" value="Genomic_DNA"/>
</dbReference>
<dbReference type="PANTHER" id="PTHR11707">
    <property type="entry name" value="L-ASPARAGINASE"/>
    <property type="match status" value="1"/>
</dbReference>
<dbReference type="InterPro" id="IPR036152">
    <property type="entry name" value="Asp/glu_Ase-like_sf"/>
</dbReference>
<dbReference type="PANTHER" id="PTHR11707:SF28">
    <property type="entry name" value="60 KDA LYSOPHOSPHOLIPASE"/>
    <property type="match status" value="1"/>
</dbReference>
<keyword evidence="5" id="KW-1185">Reference proteome</keyword>
<dbReference type="Pfam" id="PF17763">
    <property type="entry name" value="Asparaginase_C"/>
    <property type="match status" value="1"/>
</dbReference>
<dbReference type="SFLD" id="SFLDS00057">
    <property type="entry name" value="Glutaminase/Asparaginase"/>
    <property type="match status" value="1"/>
</dbReference>
<dbReference type="PROSITE" id="PS51732">
    <property type="entry name" value="ASN_GLN_ASE_3"/>
    <property type="match status" value="1"/>
</dbReference>
<dbReference type="Gene3D" id="3.40.50.1170">
    <property type="entry name" value="L-asparaginase, N-terminal domain"/>
    <property type="match status" value="1"/>
</dbReference>
<evidence type="ECO:0000259" key="3">
    <source>
        <dbReference type="Pfam" id="PF17763"/>
    </source>
</evidence>
<dbReference type="Gene3D" id="3.40.50.40">
    <property type="match status" value="1"/>
</dbReference>
<dbReference type="SMART" id="SM00870">
    <property type="entry name" value="Asparaginase"/>
    <property type="match status" value="1"/>
</dbReference>
<proteinExistence type="predicted"/>
<reference evidence="4 5" key="1">
    <citation type="journal article" date="2023" name="Commun. Biol.">
        <title>Genome analysis of Parmales, the sister group of diatoms, reveals the evolutionary specialization of diatoms from phago-mixotrophs to photoautotrophs.</title>
        <authorList>
            <person name="Ban H."/>
            <person name="Sato S."/>
            <person name="Yoshikawa S."/>
            <person name="Yamada K."/>
            <person name="Nakamura Y."/>
            <person name="Ichinomiya M."/>
            <person name="Sato N."/>
            <person name="Blanc-Mathieu R."/>
            <person name="Endo H."/>
            <person name="Kuwata A."/>
            <person name="Ogata H."/>
        </authorList>
    </citation>
    <scope>NUCLEOTIDE SEQUENCE [LARGE SCALE GENOMIC DNA]</scope>
</reference>
<feature type="domain" description="Asparaginase/glutaminase C-terminal" evidence="3">
    <location>
        <begin position="254"/>
        <end position="372"/>
    </location>
</feature>
<comment type="caution">
    <text evidence="4">The sequence shown here is derived from an EMBL/GenBank/DDBJ whole genome shotgun (WGS) entry which is preliminary data.</text>
</comment>
<dbReference type="InterPro" id="IPR040919">
    <property type="entry name" value="Asparaginase_C"/>
</dbReference>
<gene>
    <name evidence="4" type="ORF">TeGR_g5566</name>
</gene>
<dbReference type="InterPro" id="IPR041725">
    <property type="entry name" value="L-asparaginase_I"/>
</dbReference>